<keyword evidence="4 8" id="KW-0175">Coiled coil</keyword>
<dbReference type="FunFam" id="3.40.850.10:FF:000052">
    <property type="entry name" value="Kinesin-like protein KIN-12F"/>
    <property type="match status" value="1"/>
</dbReference>
<dbReference type="Pfam" id="PF00225">
    <property type="entry name" value="Kinesin"/>
    <property type="match status" value="1"/>
</dbReference>
<feature type="coiled-coil region" evidence="8">
    <location>
        <begin position="432"/>
        <end position="459"/>
    </location>
</feature>
<evidence type="ECO:0000256" key="8">
    <source>
        <dbReference type="SAM" id="Coils"/>
    </source>
</evidence>
<evidence type="ECO:0000256" key="4">
    <source>
        <dbReference type="ARBA" id="ARBA00023054"/>
    </source>
</evidence>
<dbReference type="PANTHER" id="PTHR37739">
    <property type="entry name" value="KINESIN-LIKE PROTEIN KIN-12D"/>
    <property type="match status" value="1"/>
</dbReference>
<dbReference type="PRINTS" id="PR00380">
    <property type="entry name" value="KINESINHEAVY"/>
</dbReference>
<dbReference type="GO" id="GO:0005874">
    <property type="term" value="C:microtubule"/>
    <property type="evidence" value="ECO:0007669"/>
    <property type="project" value="UniProtKB-KW"/>
</dbReference>
<dbReference type="PROSITE" id="PS50067">
    <property type="entry name" value="KINESIN_MOTOR_2"/>
    <property type="match status" value="1"/>
</dbReference>
<feature type="compositionally biased region" description="Polar residues" evidence="9">
    <location>
        <begin position="54"/>
        <end position="70"/>
    </location>
</feature>
<evidence type="ECO:0000313" key="11">
    <source>
        <dbReference type="Proteomes" id="UP000228380"/>
    </source>
</evidence>
<dbReference type="Gene3D" id="3.40.850.10">
    <property type="entry name" value="Kinesin motor domain"/>
    <property type="match status" value="1"/>
</dbReference>
<feature type="coiled-coil region" evidence="8">
    <location>
        <begin position="1092"/>
        <end position="1140"/>
    </location>
</feature>
<dbReference type="InterPro" id="IPR044986">
    <property type="entry name" value="KIF15/KIN-12"/>
</dbReference>
<dbReference type="SMART" id="SM00129">
    <property type="entry name" value="KISc"/>
    <property type="match status" value="1"/>
</dbReference>
<name>A0A8B7D503_PHODC</name>
<accession>A0A8B7D503</accession>
<dbReference type="AlphaFoldDB" id="A0A8B7D503"/>
<dbReference type="GO" id="GO:0008017">
    <property type="term" value="F:microtubule binding"/>
    <property type="evidence" value="ECO:0007669"/>
    <property type="project" value="InterPro"/>
</dbReference>
<dbReference type="OrthoDB" id="1907171at2759"/>
<evidence type="ECO:0000256" key="3">
    <source>
        <dbReference type="ARBA" id="ARBA00022840"/>
    </source>
</evidence>
<feature type="region of interest" description="Disordered" evidence="9">
    <location>
        <begin position="15"/>
        <end position="85"/>
    </location>
</feature>
<dbReference type="InterPro" id="IPR036961">
    <property type="entry name" value="Kinesin_motor_dom_sf"/>
</dbReference>
<keyword evidence="5 7" id="KW-0505">Motor protein</keyword>
<keyword evidence="11" id="KW-1185">Reference proteome</keyword>
<dbReference type="GO" id="GO:0009524">
    <property type="term" value="C:phragmoplast"/>
    <property type="evidence" value="ECO:0007669"/>
    <property type="project" value="UniProtKB-ARBA"/>
</dbReference>
<evidence type="ECO:0000313" key="12">
    <source>
        <dbReference type="RefSeq" id="XP_008813251.2"/>
    </source>
</evidence>
<evidence type="ECO:0000256" key="1">
    <source>
        <dbReference type="ARBA" id="ARBA00022701"/>
    </source>
</evidence>
<dbReference type="PANTHER" id="PTHR37739:SF16">
    <property type="entry name" value="KINESIN-LIKE PROTEIN"/>
    <property type="match status" value="1"/>
</dbReference>
<dbReference type="GeneID" id="103723934"/>
<proteinExistence type="inferred from homology"/>
<dbReference type="InterPro" id="IPR027417">
    <property type="entry name" value="P-loop_NTPase"/>
</dbReference>
<feature type="compositionally biased region" description="Polar residues" evidence="9">
    <location>
        <begin position="15"/>
        <end position="24"/>
    </location>
</feature>
<keyword evidence="2 7" id="KW-0547">Nucleotide-binding</keyword>
<dbReference type="InterPro" id="IPR001752">
    <property type="entry name" value="Kinesin_motor_dom"/>
</dbReference>
<feature type="region of interest" description="Disordered" evidence="9">
    <location>
        <begin position="1157"/>
        <end position="1189"/>
    </location>
</feature>
<evidence type="ECO:0000256" key="5">
    <source>
        <dbReference type="ARBA" id="ARBA00023175"/>
    </source>
</evidence>
<keyword evidence="3 7" id="KW-0067">ATP-binding</keyword>
<feature type="domain" description="Kinesin motor" evidence="10">
    <location>
        <begin position="90"/>
        <end position="425"/>
    </location>
</feature>
<feature type="compositionally biased region" description="Basic and acidic residues" evidence="9">
    <location>
        <begin position="1158"/>
        <end position="1173"/>
    </location>
</feature>
<comment type="similarity">
    <text evidence="6">Belongs to the TRAFAC class myosin-kinesin ATPase superfamily. Kinesin family. KIN-12 subfamily.</text>
</comment>
<keyword evidence="1" id="KW-0493">Microtubule</keyword>
<dbReference type="SUPFAM" id="SSF52540">
    <property type="entry name" value="P-loop containing nucleoside triphosphate hydrolases"/>
    <property type="match status" value="1"/>
</dbReference>
<evidence type="ECO:0000256" key="6">
    <source>
        <dbReference type="ARBA" id="ARBA00034488"/>
    </source>
</evidence>
<dbReference type="KEGG" id="pda:103723934"/>
<protein>
    <submittedName>
        <fullName evidence="12">Kinesin-like protein KIN-12C isoform X1</fullName>
    </submittedName>
</protein>
<feature type="coiled-coil region" evidence="8">
    <location>
        <begin position="515"/>
        <end position="546"/>
    </location>
</feature>
<evidence type="ECO:0000256" key="2">
    <source>
        <dbReference type="ARBA" id="ARBA00022741"/>
    </source>
</evidence>
<dbReference type="GO" id="GO:0003777">
    <property type="term" value="F:microtubule motor activity"/>
    <property type="evidence" value="ECO:0007669"/>
    <property type="project" value="InterPro"/>
</dbReference>
<evidence type="ECO:0000259" key="10">
    <source>
        <dbReference type="PROSITE" id="PS50067"/>
    </source>
</evidence>
<organism evidence="11 12">
    <name type="scientific">Phoenix dactylifera</name>
    <name type="common">Date palm</name>
    <dbReference type="NCBI Taxonomy" id="42345"/>
    <lineage>
        <taxon>Eukaryota</taxon>
        <taxon>Viridiplantae</taxon>
        <taxon>Streptophyta</taxon>
        <taxon>Embryophyta</taxon>
        <taxon>Tracheophyta</taxon>
        <taxon>Spermatophyta</taxon>
        <taxon>Magnoliopsida</taxon>
        <taxon>Liliopsida</taxon>
        <taxon>Arecaceae</taxon>
        <taxon>Coryphoideae</taxon>
        <taxon>Phoeniceae</taxon>
        <taxon>Phoenix</taxon>
    </lineage>
</organism>
<sequence length="1189" mass="132203">MEALRILKPSSRAITSLLPTSPSSAGRKANFGRHAARSGRENNPPVHPNVQIDRPTSPSVPNKSLSQVDRSLSKESRRSDASAVGSFDPSVKVVVRVRPENEQEDSQVVRNISSDSLSVGDRMFTFDSVLGPHSTQEDVFKLVGVPLVNNSLTGFNTSIVSYGQTGSGKTYTMWGPPSAMVDGHSTNSSLGIAPRIFHMLFSEIERNQENSEGKQINYQCRCSFLEVYNDQINDLLDPTLRNLQKRDDAKNGFHVENLTDDYVTTVEDVTQIIVKGLSNRKLGATAINSKSSRSHIIFTCIIESWYKGSSSNCFSSSRTSRISLVDLAGLDRDELEGVGKHRIGEGRHVKRSLSRLGKLVNILAEVANSRMELKIPYEDSCLTHLLQETLGGNAKVTFLCTISPDDRCKAGTLSTLRFGERAKHIQNKAVINEITEDDVNGLSDQIRQLKEELIRAKSYESNRIAATGGYFKGHNARESLNLLRKSLNRSLILPRIDIDSEEEVDVHEVDVKVLCQQLSNLCSSSEDNLEDILENKNSLNVNLSEEGPNTELDNSKGTLMGGSGNHEFNISFCPAQSRLDEVHSEICEPPKTSNGSSVSTEILVCQDVSSSPGNDPLLRSSRKSTLSVVPGQQLPTLQEPTLSSSPKINNNLKQSIMSSGVSAEKNNASETFSKSGLIRSSLRSSKVSPTESLTASLHRGLQIIDYHQQNSAAKSSFAGFSFEHLTTISCQPVDKVDISRQTLPEDGGTAPLFLCSACKKVVDVNGVKSVNSDMQIVPFNKGGTTKDDDKFSGSTARREMGLEALCLEQAATIKHLNSLVDEYTKKKSQSSSSEQNQVAVSLTDGAMAIMEHKNEDHLLLNHNSKNNTEVLKQKSLLKELPNDLDCDNKTSFDMIEREALLMEIQSLKSQLKSHKDVSTYDSLLEQIRNGGTPFPDKGGDELEKERQRWTESESRWISLTEELRLDLESNRRLAEKKEIELSLEKKCTAELDDALHRAVLGHARIVEHYAELQEKYNDLLQRHRKVMEGLAEVKKAATKAGRKCSGSAFAAALAAELSTVRIDREKERAYLKEQNRKLRIQLRDTAEAVHAAGELLVRLREAEEAAAVTEEKYGRAQQEVEKLKKQMEKMKRKHTMEMATMKHYLAESRLPESALEPFFRHESEIEEHRRAPQPDDDEAWRNAFRPSYL</sequence>
<feature type="compositionally biased region" description="Basic and acidic residues" evidence="9">
    <location>
        <begin position="71"/>
        <end position="80"/>
    </location>
</feature>
<gene>
    <name evidence="12" type="primary">LOC103723934</name>
</gene>
<dbReference type="Proteomes" id="UP000228380">
    <property type="component" value="Unplaced"/>
</dbReference>
<reference evidence="12" key="1">
    <citation type="submission" date="2025-08" db="UniProtKB">
        <authorList>
            <consortium name="RefSeq"/>
        </authorList>
    </citation>
    <scope>IDENTIFICATION</scope>
    <source>
        <tissue evidence="12">Young leaves</tissue>
    </source>
</reference>
<dbReference type="RefSeq" id="XP_008813251.2">
    <property type="nucleotide sequence ID" value="XM_008815029.4"/>
</dbReference>
<dbReference type="GO" id="GO:0007018">
    <property type="term" value="P:microtubule-based movement"/>
    <property type="evidence" value="ECO:0007669"/>
    <property type="project" value="InterPro"/>
</dbReference>
<dbReference type="GO" id="GO:0005524">
    <property type="term" value="F:ATP binding"/>
    <property type="evidence" value="ECO:0007669"/>
    <property type="project" value="UniProtKB-UniRule"/>
</dbReference>
<evidence type="ECO:0000256" key="9">
    <source>
        <dbReference type="SAM" id="MobiDB-lite"/>
    </source>
</evidence>
<evidence type="ECO:0000256" key="7">
    <source>
        <dbReference type="PROSITE-ProRule" id="PRU00283"/>
    </source>
</evidence>
<feature type="binding site" evidence="7">
    <location>
        <begin position="163"/>
        <end position="170"/>
    </location>
    <ligand>
        <name>ATP</name>
        <dbReference type="ChEBI" id="CHEBI:30616"/>
    </ligand>
</feature>